<dbReference type="RefSeq" id="WP_317234883.1">
    <property type="nucleotide sequence ID" value="NZ_JAWJUL010000424.1"/>
</dbReference>
<feature type="non-terminal residue" evidence="1">
    <location>
        <position position="70"/>
    </location>
</feature>
<reference evidence="1 2" key="1">
    <citation type="submission" date="2023-10" db="EMBL/GenBank/DDBJ databases">
        <title>Pseudomonas otitidis isolated from a paediatric patient with cystic fibrosis in Chile.</title>
        <authorList>
            <person name="Amsteins-Romero L."/>
            <person name="Opazo-Capurro A."/>
            <person name="Matus-Kohler M."/>
            <person name="Gonzalez-Rocha G."/>
        </authorList>
    </citation>
    <scope>NUCLEOTIDE SEQUENCE [LARGE SCALE GENOMIC DNA]</scope>
    <source>
        <strain evidence="1 2">P-714</strain>
    </source>
</reference>
<gene>
    <name evidence="1" type="ORF">R0G64_31640</name>
</gene>
<dbReference type="Proteomes" id="UP001273935">
    <property type="component" value="Unassembled WGS sequence"/>
</dbReference>
<comment type="caution">
    <text evidence="1">The sequence shown here is derived from an EMBL/GenBank/DDBJ whole genome shotgun (WGS) entry which is preliminary data.</text>
</comment>
<dbReference type="EMBL" id="JAWJUL010000424">
    <property type="protein sequence ID" value="MDV3443940.1"/>
    <property type="molecule type" value="Genomic_DNA"/>
</dbReference>
<organism evidence="1 2">
    <name type="scientific">Metapseudomonas otitidis</name>
    <dbReference type="NCBI Taxonomy" id="319939"/>
    <lineage>
        <taxon>Bacteria</taxon>
        <taxon>Pseudomonadati</taxon>
        <taxon>Pseudomonadota</taxon>
        <taxon>Gammaproteobacteria</taxon>
        <taxon>Pseudomonadales</taxon>
        <taxon>Pseudomonadaceae</taxon>
        <taxon>Metapseudomonas</taxon>
    </lineage>
</organism>
<sequence>SGVPTVGNIFINPNALAPSYIAQVFASSDSSASDGGGSNGEVVLEGGTLGTLGWVGVVGVVGTLGDGLTR</sequence>
<protein>
    <submittedName>
        <fullName evidence="1">Uncharacterized protein</fullName>
    </submittedName>
</protein>
<name>A0ABU3Y182_9GAMM</name>
<feature type="non-terminal residue" evidence="1">
    <location>
        <position position="1"/>
    </location>
</feature>
<proteinExistence type="predicted"/>
<keyword evidence="2" id="KW-1185">Reference proteome</keyword>
<accession>A0ABU3Y182</accession>
<evidence type="ECO:0000313" key="1">
    <source>
        <dbReference type="EMBL" id="MDV3443940.1"/>
    </source>
</evidence>
<evidence type="ECO:0000313" key="2">
    <source>
        <dbReference type="Proteomes" id="UP001273935"/>
    </source>
</evidence>